<dbReference type="PANTHER" id="PTHR30485:SF1">
    <property type="entry name" value="CYTOCHROME YDHU-RELATED"/>
    <property type="match status" value="1"/>
</dbReference>
<sequence>MRDIGAACDATELHPSGSFGTLSTVPSSPRSALDLRSPKRLAILAAGAVVLLGLAVLLARWLRTLPEVEAFVASYPGHSPLPQGAPVGIPAWLGWQHFFNAFFLVLLVRTGLIIRSKARPPAFWTRDNTRWPRTKGAPRRLGISVWLHLVVDALWVLNGLLYVVLLFATGQWLRIVPTSWDVVPNSISVVLQYLSLDWPVENSWVAYNDAQVLSYFAVVFLAAPLAVLTGLRLSPVWPMQGRLARVFPERLARAVHFPVMLFFLLFTFVHVVLVLATGALRNLNHMYASRDASDWVGFAIFAVSVLALVGAWVLARPLLLAGLAGRFGQLRRMPPPPPAKPATPRD</sequence>
<dbReference type="InterPro" id="IPR051542">
    <property type="entry name" value="Hydrogenase_cytochrome"/>
</dbReference>
<dbReference type="Proteomes" id="UP000610303">
    <property type="component" value="Unassembled WGS sequence"/>
</dbReference>
<dbReference type="GO" id="GO:0020037">
    <property type="term" value="F:heme binding"/>
    <property type="evidence" value="ECO:0007669"/>
    <property type="project" value="TreeGrafter"/>
</dbReference>
<reference evidence="2" key="2">
    <citation type="submission" date="2020-09" db="EMBL/GenBank/DDBJ databases">
        <authorList>
            <person name="Sun Q."/>
            <person name="Ohkuma M."/>
        </authorList>
    </citation>
    <scope>NUCLEOTIDE SEQUENCE</scope>
    <source>
        <strain evidence="2">JCM 3346</strain>
    </source>
</reference>
<reference evidence="2" key="1">
    <citation type="journal article" date="2014" name="Int. J. Syst. Evol. Microbiol.">
        <title>Complete genome sequence of Corynebacterium casei LMG S-19264T (=DSM 44701T), isolated from a smear-ripened cheese.</title>
        <authorList>
            <consortium name="US DOE Joint Genome Institute (JGI-PGF)"/>
            <person name="Walter F."/>
            <person name="Albersmeier A."/>
            <person name="Kalinowski J."/>
            <person name="Ruckert C."/>
        </authorList>
    </citation>
    <scope>NUCLEOTIDE SEQUENCE</scope>
    <source>
        <strain evidence="2">JCM 3346</strain>
    </source>
</reference>
<keyword evidence="3" id="KW-1185">Reference proteome</keyword>
<feature type="transmembrane region" description="Helical" evidence="1">
    <location>
        <begin position="295"/>
        <end position="323"/>
    </location>
</feature>
<evidence type="ECO:0000256" key="1">
    <source>
        <dbReference type="SAM" id="Phobius"/>
    </source>
</evidence>
<dbReference type="InterPro" id="IPR016174">
    <property type="entry name" value="Di-haem_cyt_TM"/>
</dbReference>
<proteinExistence type="predicted"/>
<name>A0A918CGW9_AGRME</name>
<organism evidence="2 3">
    <name type="scientific">Agromyces mediolanus</name>
    <name type="common">Corynebacterium mediolanum</name>
    <dbReference type="NCBI Taxonomy" id="41986"/>
    <lineage>
        <taxon>Bacteria</taxon>
        <taxon>Bacillati</taxon>
        <taxon>Actinomycetota</taxon>
        <taxon>Actinomycetes</taxon>
        <taxon>Micrococcales</taxon>
        <taxon>Microbacteriaceae</taxon>
        <taxon>Agromyces</taxon>
    </lineage>
</organism>
<keyword evidence="1" id="KW-0472">Membrane</keyword>
<protein>
    <recommendedName>
        <fullName evidence="4">Cytochrome b561 bacterial/Ni-hydrogenase domain-containing protein</fullName>
    </recommendedName>
</protein>
<feature type="transmembrane region" description="Helical" evidence="1">
    <location>
        <begin position="212"/>
        <end position="233"/>
    </location>
</feature>
<evidence type="ECO:0008006" key="4">
    <source>
        <dbReference type="Google" id="ProtNLM"/>
    </source>
</evidence>
<feature type="transmembrane region" description="Helical" evidence="1">
    <location>
        <begin position="145"/>
        <end position="168"/>
    </location>
</feature>
<keyword evidence="1" id="KW-1133">Transmembrane helix</keyword>
<gene>
    <name evidence="2" type="ORF">GCM10010196_16400</name>
</gene>
<keyword evidence="1" id="KW-0812">Transmembrane</keyword>
<accession>A0A918CGW9</accession>
<feature type="transmembrane region" description="Helical" evidence="1">
    <location>
        <begin position="254"/>
        <end position="275"/>
    </location>
</feature>
<evidence type="ECO:0000313" key="2">
    <source>
        <dbReference type="EMBL" id="GGR23331.1"/>
    </source>
</evidence>
<dbReference type="Gene3D" id="1.20.950.20">
    <property type="entry name" value="Transmembrane di-heme cytochromes, Chain C"/>
    <property type="match status" value="1"/>
</dbReference>
<evidence type="ECO:0000313" key="3">
    <source>
        <dbReference type="Proteomes" id="UP000610303"/>
    </source>
</evidence>
<dbReference type="GO" id="GO:0022904">
    <property type="term" value="P:respiratory electron transport chain"/>
    <property type="evidence" value="ECO:0007669"/>
    <property type="project" value="InterPro"/>
</dbReference>
<feature type="transmembrane region" description="Helical" evidence="1">
    <location>
        <begin position="41"/>
        <end position="62"/>
    </location>
</feature>
<dbReference type="PANTHER" id="PTHR30485">
    <property type="entry name" value="NI/FE-HYDROGENASE 1 B-TYPE CYTOCHROME SUBUNIT"/>
    <property type="match status" value="1"/>
</dbReference>
<feature type="transmembrane region" description="Helical" evidence="1">
    <location>
        <begin position="89"/>
        <end position="108"/>
    </location>
</feature>
<dbReference type="GO" id="GO:0005886">
    <property type="term" value="C:plasma membrane"/>
    <property type="evidence" value="ECO:0007669"/>
    <property type="project" value="TreeGrafter"/>
</dbReference>
<dbReference type="SUPFAM" id="SSF81342">
    <property type="entry name" value="Transmembrane di-heme cytochromes"/>
    <property type="match status" value="1"/>
</dbReference>
<dbReference type="EMBL" id="BMRJ01000001">
    <property type="protein sequence ID" value="GGR23331.1"/>
    <property type="molecule type" value="Genomic_DNA"/>
</dbReference>
<comment type="caution">
    <text evidence="2">The sequence shown here is derived from an EMBL/GenBank/DDBJ whole genome shotgun (WGS) entry which is preliminary data.</text>
</comment>
<dbReference type="AlphaFoldDB" id="A0A918CGW9"/>